<gene>
    <name evidence="1" type="ORF">PUN28_004909</name>
</gene>
<organism evidence="1 2">
    <name type="scientific">Cardiocondyla obscurior</name>
    <dbReference type="NCBI Taxonomy" id="286306"/>
    <lineage>
        <taxon>Eukaryota</taxon>
        <taxon>Metazoa</taxon>
        <taxon>Ecdysozoa</taxon>
        <taxon>Arthropoda</taxon>
        <taxon>Hexapoda</taxon>
        <taxon>Insecta</taxon>
        <taxon>Pterygota</taxon>
        <taxon>Neoptera</taxon>
        <taxon>Endopterygota</taxon>
        <taxon>Hymenoptera</taxon>
        <taxon>Apocrita</taxon>
        <taxon>Aculeata</taxon>
        <taxon>Formicoidea</taxon>
        <taxon>Formicidae</taxon>
        <taxon>Myrmicinae</taxon>
        <taxon>Cardiocondyla</taxon>
    </lineage>
</organism>
<comment type="caution">
    <text evidence="1">The sequence shown here is derived from an EMBL/GenBank/DDBJ whole genome shotgun (WGS) entry which is preliminary data.</text>
</comment>
<reference evidence="1 2" key="1">
    <citation type="submission" date="2023-03" db="EMBL/GenBank/DDBJ databases">
        <title>High recombination rates correlate with genetic variation in Cardiocondyla obscurior ants.</title>
        <authorList>
            <person name="Errbii M."/>
        </authorList>
    </citation>
    <scope>NUCLEOTIDE SEQUENCE [LARGE SCALE GENOMIC DNA]</scope>
    <source>
        <strain evidence="1">Alpha-2009</strain>
        <tissue evidence="1">Whole body</tissue>
    </source>
</reference>
<proteinExistence type="predicted"/>
<evidence type="ECO:0000313" key="1">
    <source>
        <dbReference type="EMBL" id="KAL0126103.1"/>
    </source>
</evidence>
<sequence>MQIIMIPYLRLVCDISIYLYSIYFLNYRINLLRRPDKKLHVYDDSFTFFLIMLNRKSSLNIQKRILFLKSRVKLNLTHYRCSSAMQIDLVNNALI</sequence>
<dbReference type="EMBL" id="JADYXP020000004">
    <property type="protein sequence ID" value="KAL0126103.1"/>
    <property type="molecule type" value="Genomic_DNA"/>
</dbReference>
<accession>A0AAW2GDJ0</accession>
<protein>
    <submittedName>
        <fullName evidence="1">Uncharacterized protein</fullName>
    </submittedName>
</protein>
<evidence type="ECO:0000313" key="2">
    <source>
        <dbReference type="Proteomes" id="UP001430953"/>
    </source>
</evidence>
<name>A0AAW2GDJ0_9HYME</name>
<keyword evidence="2" id="KW-1185">Reference proteome</keyword>
<dbReference type="Proteomes" id="UP001430953">
    <property type="component" value="Unassembled WGS sequence"/>
</dbReference>
<dbReference type="AlphaFoldDB" id="A0AAW2GDJ0"/>